<proteinExistence type="predicted"/>
<dbReference type="EMBL" id="JBFRYC010000014">
    <property type="protein sequence ID" value="MEX1663303.1"/>
    <property type="molecule type" value="Genomic_DNA"/>
</dbReference>
<keyword evidence="1" id="KW-0966">Cell projection</keyword>
<evidence type="ECO:0000313" key="2">
    <source>
        <dbReference type="Proteomes" id="UP001557465"/>
    </source>
</evidence>
<dbReference type="SUPFAM" id="SSF101116">
    <property type="entry name" value="Flagellar export chaperone FliS"/>
    <property type="match status" value="1"/>
</dbReference>
<comment type="caution">
    <text evidence="1">The sequence shown here is derived from an EMBL/GenBank/DDBJ whole genome shotgun (WGS) entry which is preliminary data.</text>
</comment>
<dbReference type="InterPro" id="IPR036584">
    <property type="entry name" value="FliS_sf"/>
</dbReference>
<dbReference type="InterPro" id="IPR003713">
    <property type="entry name" value="FliS"/>
</dbReference>
<dbReference type="RefSeq" id="WP_295529843.1">
    <property type="nucleotide sequence ID" value="NZ_JBFRYC010000014.1"/>
</dbReference>
<accession>A0ABV3TNV5</accession>
<protein>
    <submittedName>
        <fullName evidence="1">Flagellar protein FliS</fullName>
    </submittedName>
</protein>
<evidence type="ECO:0000313" key="1">
    <source>
        <dbReference type="EMBL" id="MEX1663303.1"/>
    </source>
</evidence>
<dbReference type="Pfam" id="PF02561">
    <property type="entry name" value="FliS"/>
    <property type="match status" value="1"/>
</dbReference>
<dbReference type="Proteomes" id="UP001557465">
    <property type="component" value="Unassembled WGS sequence"/>
</dbReference>
<reference evidence="1 2" key="1">
    <citation type="journal article" date="2011" name="Int. J. Syst. Evol. Microbiol.">
        <title>Zhongshania antarctica gen. nov., sp. nov. and Zhongshania guokunii sp. nov., gammaproteobacteria respectively isolated from coastal attached (fast) ice and surface seawater of the Antarctic.</title>
        <authorList>
            <person name="Li H.J."/>
            <person name="Zhang X.Y."/>
            <person name="Chen C.X."/>
            <person name="Zhang Y.J."/>
            <person name="Gao Z.M."/>
            <person name="Yu Y."/>
            <person name="Chen X.L."/>
            <person name="Chen B."/>
            <person name="Zhang Y.Z."/>
        </authorList>
    </citation>
    <scope>NUCLEOTIDE SEQUENCE [LARGE SCALE GENOMIC DNA]</scope>
    <source>
        <strain evidence="1 2">15-R06ZXC-3</strain>
    </source>
</reference>
<keyword evidence="1" id="KW-0969">Cilium</keyword>
<keyword evidence="2" id="KW-1185">Reference proteome</keyword>
<keyword evidence="1" id="KW-0282">Flagellum</keyword>
<name>A0ABV3TNV5_9RHOB</name>
<gene>
    <name evidence="1" type="ORF">AB4874_16945</name>
</gene>
<dbReference type="Gene3D" id="1.20.120.340">
    <property type="entry name" value="Flagellar protein FliS"/>
    <property type="match status" value="1"/>
</dbReference>
<organism evidence="1 2">
    <name type="scientific">Thioclava arctica</name>
    <dbReference type="NCBI Taxonomy" id="3238301"/>
    <lineage>
        <taxon>Bacteria</taxon>
        <taxon>Pseudomonadati</taxon>
        <taxon>Pseudomonadota</taxon>
        <taxon>Alphaproteobacteria</taxon>
        <taxon>Rhodobacterales</taxon>
        <taxon>Paracoccaceae</taxon>
        <taxon>Thioclava</taxon>
    </lineage>
</organism>
<sequence length="123" mass="13232">MIMSETAALYRNAAMMSEEPTMQTLVTGLRGLRTYLARAARALELDNNAAKIAAVTRATELLTFMQGITQPEGEGSLGATLSGLYTGFHLGMTRAHAANDVAEFRAIATQIAQLEDELKKLAD</sequence>